<accession>A0A432FZD1</accession>
<proteinExistence type="predicted"/>
<feature type="transmembrane region" description="Helical" evidence="7">
    <location>
        <begin position="187"/>
        <end position="203"/>
    </location>
</feature>
<keyword evidence="4 7" id="KW-0812">Transmembrane</keyword>
<keyword evidence="5 7" id="KW-1133">Transmembrane helix</keyword>
<evidence type="ECO:0000256" key="7">
    <source>
        <dbReference type="SAM" id="Phobius"/>
    </source>
</evidence>
<evidence type="ECO:0000256" key="4">
    <source>
        <dbReference type="ARBA" id="ARBA00022692"/>
    </source>
</evidence>
<evidence type="ECO:0000256" key="6">
    <source>
        <dbReference type="ARBA" id="ARBA00023136"/>
    </source>
</evidence>
<feature type="transmembrane region" description="Helical" evidence="7">
    <location>
        <begin position="43"/>
        <end position="64"/>
    </location>
</feature>
<dbReference type="EMBL" id="QNZL01000309">
    <property type="protein sequence ID" value="RTZ76606.1"/>
    <property type="molecule type" value="Genomic_DNA"/>
</dbReference>
<gene>
    <name evidence="9" type="ORF">DSY97_11690</name>
</gene>
<feature type="transmembrane region" description="Helical" evidence="7">
    <location>
        <begin position="84"/>
        <end position="108"/>
    </location>
</feature>
<evidence type="ECO:0000313" key="9">
    <source>
        <dbReference type="EMBL" id="RTZ76606.1"/>
    </source>
</evidence>
<comment type="caution">
    <text evidence="9">The sequence shown here is derived from an EMBL/GenBank/DDBJ whole genome shotgun (WGS) entry which is preliminary data.</text>
</comment>
<feature type="transmembrane region" description="Helical" evidence="7">
    <location>
        <begin position="128"/>
        <end position="149"/>
    </location>
</feature>
<feature type="domain" description="Tripartite ATP-independent periplasmic transporters DctQ component" evidence="8">
    <location>
        <begin position="168"/>
        <end position="290"/>
    </location>
</feature>
<dbReference type="GO" id="GO:0005886">
    <property type="term" value="C:plasma membrane"/>
    <property type="evidence" value="ECO:0007669"/>
    <property type="project" value="UniProtKB-SubCell"/>
</dbReference>
<sequence>MLFLVNNYLIFWKGWPGLWNFFAHHELFGISALRIPLSPDAQILGWIQTIILILLILVIILFVLKTPIRTLSEDSRIFTRFAAYLTRACFWAVFIVGCVDIVISFLRLEDLLSPMFGKVMAVELGRSVFRGTYVHYPLIILSFVIAFFVRGLGFTWLALLVVIAEFQIVISRFVYSYEQAFMGDLVRMWYAALFLFASSYALVTEGHVRVDVLYSRFKTKTKALSNAIGCVILGAPLCLVILTTGMWGKANSLNSPLLSFEVYQQGFGMYTKYLMVGFLVVFAVCMLVQFMGYFLNSTAELIEGQMNSDQKLKNNP</sequence>
<evidence type="ECO:0000256" key="5">
    <source>
        <dbReference type="ARBA" id="ARBA00022989"/>
    </source>
</evidence>
<dbReference type="AlphaFoldDB" id="A0A432FZD1"/>
<reference evidence="9 10" key="1">
    <citation type="submission" date="2018-06" db="EMBL/GenBank/DDBJ databases">
        <title>Combined omics and stable isotope probing to characterize newly discovered Mariana Back-Arc vent microbial communities.</title>
        <authorList>
            <person name="Trembath-Reichert E."/>
            <person name="Huber J.A."/>
        </authorList>
    </citation>
    <scope>NUCLEOTIDE SEQUENCE [LARGE SCALE GENOMIC DNA]</scope>
    <source>
        <strain evidence="9">MAG 63_1</strain>
    </source>
</reference>
<feature type="transmembrane region" description="Helical" evidence="7">
    <location>
        <begin position="156"/>
        <end position="175"/>
    </location>
</feature>
<feature type="transmembrane region" description="Helical" evidence="7">
    <location>
        <begin position="224"/>
        <end position="247"/>
    </location>
</feature>
<name>A0A432FZD1_9DELT</name>
<dbReference type="InterPro" id="IPR055348">
    <property type="entry name" value="DctQ"/>
</dbReference>
<comment type="subcellular location">
    <subcellularLocation>
        <location evidence="1">Cell membrane</location>
        <topology evidence="1">Multi-pass membrane protein</topology>
    </subcellularLocation>
</comment>
<dbReference type="Proteomes" id="UP000286801">
    <property type="component" value="Unassembled WGS sequence"/>
</dbReference>
<keyword evidence="6 7" id="KW-0472">Membrane</keyword>
<feature type="transmembrane region" description="Helical" evidence="7">
    <location>
        <begin position="273"/>
        <end position="295"/>
    </location>
</feature>
<evidence type="ECO:0000259" key="8">
    <source>
        <dbReference type="Pfam" id="PF04290"/>
    </source>
</evidence>
<evidence type="ECO:0000256" key="1">
    <source>
        <dbReference type="ARBA" id="ARBA00004651"/>
    </source>
</evidence>
<keyword evidence="3" id="KW-1003">Cell membrane</keyword>
<evidence type="ECO:0000313" key="10">
    <source>
        <dbReference type="Proteomes" id="UP000286801"/>
    </source>
</evidence>
<keyword evidence="2" id="KW-0813">Transport</keyword>
<protein>
    <recommendedName>
        <fullName evidence="8">Tripartite ATP-independent periplasmic transporters DctQ component domain-containing protein</fullName>
    </recommendedName>
</protein>
<dbReference type="Pfam" id="PF04290">
    <property type="entry name" value="DctQ"/>
    <property type="match status" value="1"/>
</dbReference>
<evidence type="ECO:0000256" key="2">
    <source>
        <dbReference type="ARBA" id="ARBA00022448"/>
    </source>
</evidence>
<organism evidence="9 10">
    <name type="scientific">SAR324 cluster bacterium</name>
    <dbReference type="NCBI Taxonomy" id="2024889"/>
    <lineage>
        <taxon>Bacteria</taxon>
        <taxon>Deltaproteobacteria</taxon>
        <taxon>SAR324 cluster</taxon>
    </lineage>
</organism>
<evidence type="ECO:0000256" key="3">
    <source>
        <dbReference type="ARBA" id="ARBA00022475"/>
    </source>
</evidence>